<dbReference type="EMBL" id="GBRH01259249">
    <property type="protein sequence ID" value="JAD38646.1"/>
    <property type="molecule type" value="Transcribed_RNA"/>
</dbReference>
<reference evidence="2" key="2">
    <citation type="journal article" date="2015" name="Data Brief">
        <title>Shoot transcriptome of the giant reed, Arundo donax.</title>
        <authorList>
            <person name="Barrero R.A."/>
            <person name="Guerrero F.D."/>
            <person name="Moolhuijzen P."/>
            <person name="Goolsby J.A."/>
            <person name="Tidwell J."/>
            <person name="Bellgard S.E."/>
            <person name="Bellgard M.I."/>
        </authorList>
    </citation>
    <scope>NUCLEOTIDE SEQUENCE</scope>
    <source>
        <tissue evidence="2">Shoot tissue taken approximately 20 cm above the soil surface</tissue>
    </source>
</reference>
<proteinExistence type="predicted"/>
<evidence type="ECO:0000313" key="2">
    <source>
        <dbReference type="EMBL" id="JAD38646.1"/>
    </source>
</evidence>
<feature type="region of interest" description="Disordered" evidence="1">
    <location>
        <begin position="1"/>
        <end position="63"/>
    </location>
</feature>
<feature type="compositionally biased region" description="Low complexity" evidence="1">
    <location>
        <begin position="22"/>
        <end position="34"/>
    </location>
</feature>
<dbReference type="AlphaFoldDB" id="A0A0A8ZIN6"/>
<name>A0A0A8ZIN6_ARUDO</name>
<organism evidence="2">
    <name type="scientific">Arundo donax</name>
    <name type="common">Giant reed</name>
    <name type="synonym">Donax arundinaceus</name>
    <dbReference type="NCBI Taxonomy" id="35708"/>
    <lineage>
        <taxon>Eukaryota</taxon>
        <taxon>Viridiplantae</taxon>
        <taxon>Streptophyta</taxon>
        <taxon>Embryophyta</taxon>
        <taxon>Tracheophyta</taxon>
        <taxon>Spermatophyta</taxon>
        <taxon>Magnoliopsida</taxon>
        <taxon>Liliopsida</taxon>
        <taxon>Poales</taxon>
        <taxon>Poaceae</taxon>
        <taxon>PACMAD clade</taxon>
        <taxon>Arundinoideae</taxon>
        <taxon>Arundineae</taxon>
        <taxon>Arundo</taxon>
    </lineage>
</organism>
<feature type="compositionally biased region" description="Basic and acidic residues" evidence="1">
    <location>
        <begin position="53"/>
        <end position="63"/>
    </location>
</feature>
<sequence>MAISLFENAAATEGDFRRRSRPAAARSRSPAQSSTPTGHSAALARRGFKAANRAHEGGGDGGT</sequence>
<protein>
    <submittedName>
        <fullName evidence="2">Uncharacterized protein</fullName>
    </submittedName>
</protein>
<accession>A0A0A8ZIN6</accession>
<evidence type="ECO:0000256" key="1">
    <source>
        <dbReference type="SAM" id="MobiDB-lite"/>
    </source>
</evidence>
<reference evidence="2" key="1">
    <citation type="submission" date="2014-09" db="EMBL/GenBank/DDBJ databases">
        <authorList>
            <person name="Magalhaes I.L.F."/>
            <person name="Oliveira U."/>
            <person name="Santos F.R."/>
            <person name="Vidigal T.H.D.A."/>
            <person name="Brescovit A.D."/>
            <person name="Santos A.J."/>
        </authorList>
    </citation>
    <scope>NUCLEOTIDE SEQUENCE</scope>
    <source>
        <tissue evidence="2">Shoot tissue taken approximately 20 cm above the soil surface</tissue>
    </source>
</reference>